<dbReference type="SUPFAM" id="SSF101790">
    <property type="entry name" value="Aminomethyltransferase beta-barrel domain"/>
    <property type="match status" value="1"/>
</dbReference>
<evidence type="ECO:0000313" key="9">
    <source>
        <dbReference type="EMBL" id="SUZ80003.1"/>
    </source>
</evidence>
<feature type="domain" description="Aminomethyltransferase C-terminal" evidence="8">
    <location>
        <begin position="281"/>
        <end position="359"/>
    </location>
</feature>
<dbReference type="PANTHER" id="PTHR43757:SF2">
    <property type="entry name" value="AMINOMETHYLTRANSFERASE, MITOCHONDRIAL"/>
    <property type="match status" value="1"/>
</dbReference>
<dbReference type="HAMAP" id="MF_00259">
    <property type="entry name" value="GcvT"/>
    <property type="match status" value="1"/>
</dbReference>
<evidence type="ECO:0000259" key="7">
    <source>
        <dbReference type="Pfam" id="PF01571"/>
    </source>
</evidence>
<dbReference type="GO" id="GO:0008483">
    <property type="term" value="F:transaminase activity"/>
    <property type="evidence" value="ECO:0007669"/>
    <property type="project" value="UniProtKB-KW"/>
</dbReference>
<dbReference type="InterPro" id="IPR022903">
    <property type="entry name" value="GcvT_bac"/>
</dbReference>
<dbReference type="InterPro" id="IPR028896">
    <property type="entry name" value="GcvT/YgfZ/DmdA"/>
</dbReference>
<dbReference type="FunFam" id="3.30.70.1400:FF:000001">
    <property type="entry name" value="Aminomethyltransferase"/>
    <property type="match status" value="1"/>
</dbReference>
<evidence type="ECO:0000256" key="2">
    <source>
        <dbReference type="ARBA" id="ARBA00012616"/>
    </source>
</evidence>
<dbReference type="EC" id="2.1.2.10" evidence="2"/>
<gene>
    <name evidence="9" type="ORF">METZ01_LOCUS32857</name>
</gene>
<dbReference type="Gene3D" id="4.10.1250.10">
    <property type="entry name" value="Aminomethyltransferase fragment"/>
    <property type="match status" value="1"/>
</dbReference>
<dbReference type="NCBIfam" id="NF001567">
    <property type="entry name" value="PRK00389.1"/>
    <property type="match status" value="1"/>
</dbReference>
<proteinExistence type="inferred from homology"/>
<dbReference type="GO" id="GO:0005829">
    <property type="term" value="C:cytosol"/>
    <property type="evidence" value="ECO:0007669"/>
    <property type="project" value="TreeGrafter"/>
</dbReference>
<dbReference type="InterPro" id="IPR006222">
    <property type="entry name" value="GCVT_N"/>
</dbReference>
<dbReference type="InterPro" id="IPR029043">
    <property type="entry name" value="GcvT/YgfZ_C"/>
</dbReference>
<evidence type="ECO:0000259" key="8">
    <source>
        <dbReference type="Pfam" id="PF08669"/>
    </source>
</evidence>
<dbReference type="AlphaFoldDB" id="A0A381QR15"/>
<evidence type="ECO:0000256" key="1">
    <source>
        <dbReference type="ARBA" id="ARBA00008609"/>
    </source>
</evidence>
<name>A0A381QR15_9ZZZZ</name>
<keyword evidence="4" id="KW-0808">Transferase</keyword>
<accession>A0A381QR15</accession>
<organism evidence="9">
    <name type="scientific">marine metagenome</name>
    <dbReference type="NCBI Taxonomy" id="408172"/>
    <lineage>
        <taxon>unclassified sequences</taxon>
        <taxon>metagenomes</taxon>
        <taxon>ecological metagenomes</taxon>
    </lineage>
</organism>
<dbReference type="GO" id="GO:0004047">
    <property type="term" value="F:aminomethyltransferase activity"/>
    <property type="evidence" value="ECO:0007669"/>
    <property type="project" value="UniProtKB-EC"/>
</dbReference>
<evidence type="ECO:0000256" key="6">
    <source>
        <dbReference type="ARBA" id="ARBA00047665"/>
    </source>
</evidence>
<sequence>MKKTFLFNKHSQLGAKISDFAGFQMPISYSSVNKEHLHVRNSAGIFDVSHMGEILISGKNSTKLLQRICSNNISKLDPGMAQYNCITNFEGGIIDDLIVYKIELDKYLLVVNASNIQKDYTWILEQNKAFNATISDESNNYSLLAIQGPKAIDYCQNFTDVDLKEINNYSHVTSKFNDCNDILLSKTGYTGSGGLEIYIPNKDVVNIWDSLFKFNNNETLKPVGLAARDTLRIEMGYCLYGNDINDNTSPIEAGLGWITKPETECIGFEIFKNQINNGTKKKLVGFKLKNRGIPRVGYKIYNSSHKEIGVTTSGTFSPVLKKGIGLGYINIKSLGTDKEIYIKIRDEFIKSEIVKPPFIEI</sequence>
<dbReference type="Pfam" id="PF01571">
    <property type="entry name" value="GCV_T"/>
    <property type="match status" value="1"/>
</dbReference>
<dbReference type="Pfam" id="PF08669">
    <property type="entry name" value="GCV_T_C"/>
    <property type="match status" value="1"/>
</dbReference>
<reference evidence="9" key="1">
    <citation type="submission" date="2018-05" db="EMBL/GenBank/DDBJ databases">
        <authorList>
            <person name="Lanie J.A."/>
            <person name="Ng W.-L."/>
            <person name="Kazmierczak K.M."/>
            <person name="Andrzejewski T.M."/>
            <person name="Davidsen T.M."/>
            <person name="Wayne K.J."/>
            <person name="Tettelin H."/>
            <person name="Glass J.I."/>
            <person name="Rusch D."/>
            <person name="Podicherti R."/>
            <person name="Tsui H.-C.T."/>
            <person name="Winkler M.E."/>
        </authorList>
    </citation>
    <scope>NUCLEOTIDE SEQUENCE</scope>
</reference>
<dbReference type="Gene3D" id="3.30.1360.120">
    <property type="entry name" value="Probable tRNA modification gtpase trme, domain 1"/>
    <property type="match status" value="1"/>
</dbReference>
<dbReference type="Gene3D" id="2.40.30.110">
    <property type="entry name" value="Aminomethyltransferase beta-barrel domains"/>
    <property type="match status" value="1"/>
</dbReference>
<evidence type="ECO:0000256" key="3">
    <source>
        <dbReference type="ARBA" id="ARBA00022576"/>
    </source>
</evidence>
<comment type="similarity">
    <text evidence="1">Belongs to the GcvT family.</text>
</comment>
<protein>
    <recommendedName>
        <fullName evidence="2">aminomethyltransferase</fullName>
        <ecNumber evidence="2">2.1.2.10</ecNumber>
    </recommendedName>
    <alternativeName>
        <fullName evidence="5">Glycine cleavage system T protein</fullName>
    </alternativeName>
</protein>
<evidence type="ECO:0000256" key="5">
    <source>
        <dbReference type="ARBA" id="ARBA00031395"/>
    </source>
</evidence>
<dbReference type="EMBL" id="UINC01001409">
    <property type="protein sequence ID" value="SUZ80003.1"/>
    <property type="molecule type" value="Genomic_DNA"/>
</dbReference>
<dbReference type="GO" id="GO:0006546">
    <property type="term" value="P:glycine catabolic process"/>
    <property type="evidence" value="ECO:0007669"/>
    <property type="project" value="InterPro"/>
</dbReference>
<dbReference type="InterPro" id="IPR013977">
    <property type="entry name" value="GcvT_C"/>
</dbReference>
<keyword evidence="3" id="KW-0032">Aminotransferase</keyword>
<dbReference type="SUPFAM" id="SSF103025">
    <property type="entry name" value="Folate-binding domain"/>
    <property type="match status" value="1"/>
</dbReference>
<feature type="domain" description="GCVT N-terminal" evidence="7">
    <location>
        <begin position="7"/>
        <end position="260"/>
    </location>
</feature>
<dbReference type="PANTHER" id="PTHR43757">
    <property type="entry name" value="AMINOMETHYLTRANSFERASE"/>
    <property type="match status" value="1"/>
</dbReference>
<dbReference type="NCBIfam" id="TIGR00528">
    <property type="entry name" value="gcvT"/>
    <property type="match status" value="1"/>
</dbReference>
<dbReference type="InterPro" id="IPR027266">
    <property type="entry name" value="TrmE/GcvT-like"/>
</dbReference>
<evidence type="ECO:0000256" key="4">
    <source>
        <dbReference type="ARBA" id="ARBA00022679"/>
    </source>
</evidence>
<dbReference type="Gene3D" id="3.30.70.1400">
    <property type="entry name" value="Aminomethyltransferase beta-barrel domains"/>
    <property type="match status" value="1"/>
</dbReference>
<comment type="catalytic activity">
    <reaction evidence="6">
        <text>N(6)-[(R)-S(8)-aminomethyldihydrolipoyl]-L-lysyl-[protein] + (6S)-5,6,7,8-tetrahydrofolate = N(6)-[(R)-dihydrolipoyl]-L-lysyl-[protein] + (6R)-5,10-methylene-5,6,7,8-tetrahydrofolate + NH4(+)</text>
        <dbReference type="Rhea" id="RHEA:16945"/>
        <dbReference type="Rhea" id="RHEA-COMP:10475"/>
        <dbReference type="Rhea" id="RHEA-COMP:10492"/>
        <dbReference type="ChEBI" id="CHEBI:15636"/>
        <dbReference type="ChEBI" id="CHEBI:28938"/>
        <dbReference type="ChEBI" id="CHEBI:57453"/>
        <dbReference type="ChEBI" id="CHEBI:83100"/>
        <dbReference type="ChEBI" id="CHEBI:83143"/>
        <dbReference type="EC" id="2.1.2.10"/>
    </reaction>
</comment>
<dbReference type="GO" id="GO:0005960">
    <property type="term" value="C:glycine cleavage complex"/>
    <property type="evidence" value="ECO:0007669"/>
    <property type="project" value="InterPro"/>
</dbReference>
<dbReference type="InterPro" id="IPR006223">
    <property type="entry name" value="GcvT"/>
</dbReference>
<dbReference type="PIRSF" id="PIRSF006487">
    <property type="entry name" value="GcvT"/>
    <property type="match status" value="1"/>
</dbReference>